<reference evidence="3 4" key="1">
    <citation type="submission" date="2023-03" db="EMBL/GenBank/DDBJ databases">
        <title>High recombination rates correlate with genetic variation in Cardiocondyla obscurior ants.</title>
        <authorList>
            <person name="Errbii M."/>
        </authorList>
    </citation>
    <scope>NUCLEOTIDE SEQUENCE [LARGE SCALE GENOMIC DNA]</scope>
    <source>
        <strain evidence="3">Alpha-2009</strain>
        <tissue evidence="3">Whole body</tissue>
    </source>
</reference>
<feature type="compositionally biased region" description="Polar residues" evidence="1">
    <location>
        <begin position="815"/>
        <end position="825"/>
    </location>
</feature>
<feature type="compositionally biased region" description="Basic and acidic residues" evidence="1">
    <location>
        <begin position="829"/>
        <end position="862"/>
    </location>
</feature>
<feature type="compositionally biased region" description="Basic and acidic residues" evidence="1">
    <location>
        <begin position="445"/>
        <end position="460"/>
    </location>
</feature>
<feature type="compositionally biased region" description="Basic and acidic residues" evidence="1">
    <location>
        <begin position="259"/>
        <end position="271"/>
    </location>
</feature>
<feature type="compositionally biased region" description="Basic and acidic residues" evidence="1">
    <location>
        <begin position="222"/>
        <end position="233"/>
    </location>
</feature>
<feature type="compositionally biased region" description="Basic and acidic residues" evidence="1">
    <location>
        <begin position="724"/>
        <end position="743"/>
    </location>
</feature>
<feature type="compositionally biased region" description="Polar residues" evidence="1">
    <location>
        <begin position="503"/>
        <end position="513"/>
    </location>
</feature>
<feature type="compositionally biased region" description="Polar residues" evidence="1">
    <location>
        <begin position="528"/>
        <end position="537"/>
    </location>
</feature>
<evidence type="ECO:0000256" key="2">
    <source>
        <dbReference type="SAM" id="Phobius"/>
    </source>
</evidence>
<sequence length="954" mass="103500">MFDVLAPGKLVLTLRSTPPFVAESAFALTLTILLAAPLIVRVYLLLDKPLRALTKTSPRPCRYERANRALLIQYPASAEVTESTSSSSLHPESIRRIHSAPILENGNGISEDSSRRGGRVDGKNVGNRAFEWKCSPLGRPMFPAESWRPVIDTSGLDRKAYRRELIETNRRKRCDDLQPPTDVVSSSPHLNSADSATAVRLDDRCDRSLFDFADEHCNVPEASSRRNVERLQSLDRFLPKGASTPRSSEKKTTTIPDNGADRESGGDHFPENVEGISPRKLPGADDNGNSCDRAPTNDVFTIATGNRDSKSKVPILRRPIPAQSRKRSNGEATPERNAEHDRSRFVDRYSTASARGGSPPGDDRPEGAGNASDLSRATPSSGSALKATGSLKPGTNAGRSREFKKKLEDYPSSVPSGKRRARTETGGRSNFISVSSSEIASIRSDSGERQDDGVSRRSRESSISPRSRALSRPPWLSGNGGTSFNRKYGRNIAEISDARVARPTTSGRSNSLPWQKLAVSSRGRSKEPSTASTNRNPASLKRRAASFVASREKEPSGMTIERLEGNLAGRPRQAASKYVAANNKERPTWKTGDSPSGKMSARETTASTLPDNAASSFLSSPAQTTARPRKRSLEAECSSDAPVSTRETWPTKKPDLITNRCRTDGTKGRPVSGNNTPRLSPARDRAKLNRGGRRQLRSAENPSRGASLSPQIELSAEVLNPDGDTDKSAIPDVEKPVELEIDPRNNAGAERGGIRPDVAENGEGSSDAGDVSQPRVPRIIENQRPRADVAGAPPDSRGASHSARLDANSVAESGLNGTKLNTRSNGAVDEMRYDESPSSRDNAKARETRRDGVAGRNADEELQLPRRDSKVGLAMNSALKRYIKMLKQGLLNRGDKDGVALASLSLSDAISILSERGTQLSPEEIQELQAVLDRIERNPELLRKLSRPNVESVI</sequence>
<proteinExistence type="predicted"/>
<accession>A0AAW2FXK9</accession>
<evidence type="ECO:0000256" key="1">
    <source>
        <dbReference type="SAM" id="MobiDB-lite"/>
    </source>
</evidence>
<keyword evidence="2" id="KW-1133">Transmembrane helix</keyword>
<evidence type="ECO:0000313" key="3">
    <source>
        <dbReference type="EMBL" id="KAL0120002.1"/>
    </source>
</evidence>
<feature type="transmembrane region" description="Helical" evidence="2">
    <location>
        <begin position="20"/>
        <end position="46"/>
    </location>
</feature>
<gene>
    <name evidence="3" type="ORF">PUN28_007990</name>
</gene>
<feature type="compositionally biased region" description="Basic and acidic residues" evidence="1">
    <location>
        <begin position="333"/>
        <end position="347"/>
    </location>
</feature>
<feature type="compositionally biased region" description="Polar residues" evidence="1">
    <location>
        <begin position="372"/>
        <end position="383"/>
    </location>
</feature>
<comment type="caution">
    <text evidence="3">The sequence shown here is derived from an EMBL/GenBank/DDBJ whole genome shotgun (WGS) entry which is preliminary data.</text>
</comment>
<feature type="compositionally biased region" description="Low complexity" evidence="1">
    <location>
        <begin position="429"/>
        <end position="444"/>
    </location>
</feature>
<protein>
    <submittedName>
        <fullName evidence="3">Uncharacterized protein</fullName>
    </submittedName>
</protein>
<feature type="region of interest" description="Disordered" evidence="1">
    <location>
        <begin position="222"/>
        <end position="486"/>
    </location>
</feature>
<keyword evidence="4" id="KW-1185">Reference proteome</keyword>
<feature type="compositionally biased region" description="Polar residues" evidence="1">
    <location>
        <begin position="698"/>
        <end position="712"/>
    </location>
</feature>
<dbReference type="EMBL" id="JADYXP020000007">
    <property type="protein sequence ID" value="KAL0120002.1"/>
    <property type="molecule type" value="Genomic_DNA"/>
</dbReference>
<feature type="region of interest" description="Disordered" evidence="1">
    <location>
        <begin position="499"/>
        <end position="862"/>
    </location>
</feature>
<name>A0AAW2FXK9_9HYME</name>
<dbReference type="AlphaFoldDB" id="A0AAW2FXK9"/>
<keyword evidence="2" id="KW-0812">Transmembrane</keyword>
<keyword evidence="2" id="KW-0472">Membrane</keyword>
<feature type="compositionally biased region" description="Polar residues" evidence="1">
    <location>
        <begin position="602"/>
        <end position="626"/>
    </location>
</feature>
<feature type="region of interest" description="Disordered" evidence="1">
    <location>
        <begin position="172"/>
        <end position="195"/>
    </location>
</feature>
<feature type="compositionally biased region" description="Polar residues" evidence="1">
    <location>
        <begin position="183"/>
        <end position="195"/>
    </location>
</feature>
<feature type="compositionally biased region" description="Basic and acidic residues" evidence="1">
    <location>
        <begin position="399"/>
        <end position="409"/>
    </location>
</feature>
<organism evidence="3 4">
    <name type="scientific">Cardiocondyla obscurior</name>
    <dbReference type="NCBI Taxonomy" id="286306"/>
    <lineage>
        <taxon>Eukaryota</taxon>
        <taxon>Metazoa</taxon>
        <taxon>Ecdysozoa</taxon>
        <taxon>Arthropoda</taxon>
        <taxon>Hexapoda</taxon>
        <taxon>Insecta</taxon>
        <taxon>Pterygota</taxon>
        <taxon>Neoptera</taxon>
        <taxon>Endopterygota</taxon>
        <taxon>Hymenoptera</taxon>
        <taxon>Apocrita</taxon>
        <taxon>Aculeata</taxon>
        <taxon>Formicoidea</taxon>
        <taxon>Formicidae</taxon>
        <taxon>Myrmicinae</taxon>
        <taxon>Cardiocondyla</taxon>
    </lineage>
</organism>
<evidence type="ECO:0000313" key="4">
    <source>
        <dbReference type="Proteomes" id="UP001430953"/>
    </source>
</evidence>
<dbReference type="Proteomes" id="UP001430953">
    <property type="component" value="Unassembled WGS sequence"/>
</dbReference>
<feature type="compositionally biased region" description="Basic and acidic residues" evidence="1">
    <location>
        <begin position="649"/>
        <end position="667"/>
    </location>
</feature>